<dbReference type="SUPFAM" id="SSF54593">
    <property type="entry name" value="Glyoxalase/Bleomycin resistance protein/Dihydroxybiphenyl dioxygenase"/>
    <property type="match status" value="2"/>
</dbReference>
<evidence type="ECO:0000313" key="3">
    <source>
        <dbReference type="EMBL" id="MFM1726786.1"/>
    </source>
</evidence>
<sequence length="304" mass="32616">MTAGSTIGRYVGVAIAVPDLTAAVGQYSRLGFVLSDLSYRPEWGAEVATFGFADGSYLELVRGVDTSKRNGAAIAAFVERFGARTYLSCYEVADMAAAYDRVREAGIDVVGPPRFAPASVGERAEMLWFKPAAMGGAFTQLLRLHDGPRQFSATTPGTRLFTQVLVGRDDESIVATLSGLGAIPNPSYDVPQWGLRATVFGLPGDTNVEITVPTDTTRPQGAALQRALDTGRSGHYMTTFEVDDVDLLAQRFDDAGVVTLGPPTDSPMQSPWGPCRQLWVHPTQSPGTFVQFLTRITDSTDPNS</sequence>
<reference evidence="3 4" key="1">
    <citation type="submission" date="2023-11" db="EMBL/GenBank/DDBJ databases">
        <authorList>
            <person name="Val-Calvo J."/>
            <person name="Scortti M."/>
            <person name="Vazquez-Boland J."/>
        </authorList>
    </citation>
    <scope>NUCLEOTIDE SEQUENCE [LARGE SCALE GENOMIC DNA]</scope>
    <source>
        <strain evidence="3 4">DSM 46662</strain>
    </source>
</reference>
<dbReference type="Proteomes" id="UP001629744">
    <property type="component" value="Unassembled WGS sequence"/>
</dbReference>
<dbReference type="Pfam" id="PF13468">
    <property type="entry name" value="Glyoxalase_3"/>
    <property type="match status" value="1"/>
</dbReference>
<dbReference type="PANTHER" id="PTHR43048:SF3">
    <property type="entry name" value="METHYLMALONYL-COA EPIMERASE, MITOCHONDRIAL"/>
    <property type="match status" value="1"/>
</dbReference>
<evidence type="ECO:0000259" key="2">
    <source>
        <dbReference type="PROSITE" id="PS51819"/>
    </source>
</evidence>
<comment type="caution">
    <text evidence="3">The sequence shown here is derived from an EMBL/GenBank/DDBJ whole genome shotgun (WGS) entry which is preliminary data.</text>
</comment>
<dbReference type="PANTHER" id="PTHR43048">
    <property type="entry name" value="METHYLMALONYL-COA EPIMERASE"/>
    <property type="match status" value="1"/>
</dbReference>
<dbReference type="PROSITE" id="PS51819">
    <property type="entry name" value="VOC"/>
    <property type="match status" value="1"/>
</dbReference>
<evidence type="ECO:0000256" key="1">
    <source>
        <dbReference type="ARBA" id="ARBA00022723"/>
    </source>
</evidence>
<name>A0ABW9FMM1_9NOCA</name>
<dbReference type="RefSeq" id="WP_348609666.1">
    <property type="nucleotide sequence ID" value="NZ_CP157276.1"/>
</dbReference>
<keyword evidence="4" id="KW-1185">Reference proteome</keyword>
<keyword evidence="1" id="KW-0479">Metal-binding</keyword>
<accession>A0ABW9FMM1</accession>
<feature type="domain" description="VOC" evidence="2">
    <location>
        <begin position="9"/>
        <end position="144"/>
    </location>
</feature>
<gene>
    <name evidence="3" type="ORF">ABEU19_000225</name>
</gene>
<dbReference type="InterPro" id="IPR029068">
    <property type="entry name" value="Glyas_Bleomycin-R_OHBP_Dase"/>
</dbReference>
<organism evidence="3 4">
    <name type="scientific">Prescottella soli</name>
    <dbReference type="NCBI Taxonomy" id="1543852"/>
    <lineage>
        <taxon>Bacteria</taxon>
        <taxon>Bacillati</taxon>
        <taxon>Actinomycetota</taxon>
        <taxon>Actinomycetes</taxon>
        <taxon>Mycobacteriales</taxon>
        <taxon>Nocardiaceae</taxon>
        <taxon>Prescottella</taxon>
    </lineage>
</organism>
<protein>
    <submittedName>
        <fullName evidence="3">VOC family protein</fullName>
    </submittedName>
</protein>
<dbReference type="InterPro" id="IPR025870">
    <property type="entry name" value="Glyoxalase-like_dom"/>
</dbReference>
<proteinExistence type="predicted"/>
<dbReference type="EMBL" id="JBDLNU010000001">
    <property type="protein sequence ID" value="MFM1726786.1"/>
    <property type="molecule type" value="Genomic_DNA"/>
</dbReference>
<evidence type="ECO:0000313" key="4">
    <source>
        <dbReference type="Proteomes" id="UP001629744"/>
    </source>
</evidence>
<dbReference type="InterPro" id="IPR037523">
    <property type="entry name" value="VOC_core"/>
</dbReference>
<dbReference type="InterPro" id="IPR051785">
    <property type="entry name" value="MMCE/EMCE_epimerase"/>
</dbReference>
<dbReference type="Gene3D" id="3.10.180.10">
    <property type="entry name" value="2,3-Dihydroxybiphenyl 1,2-Dioxygenase, domain 1"/>
    <property type="match status" value="2"/>
</dbReference>